<dbReference type="OrthoDB" id="8221452at2"/>
<keyword evidence="1" id="KW-0620">Polyamine biosynthesis</keyword>
<reference evidence="2 3" key="1">
    <citation type="submission" date="2019-06" db="EMBL/GenBank/DDBJ databases">
        <title>Sequencing the genomes of 1000 actinobacteria strains.</title>
        <authorList>
            <person name="Klenk H.-P."/>
        </authorList>
    </citation>
    <scope>NUCLEOTIDE SEQUENCE [LARGE SCALE GENOMIC DNA]</scope>
    <source>
        <strain evidence="2 3">DSM 45928</strain>
    </source>
</reference>
<keyword evidence="3" id="KW-1185">Reference proteome</keyword>
<dbReference type="AlphaFoldDB" id="A0A543B1P9"/>
<dbReference type="PANTHER" id="PTHR43317:SF1">
    <property type="entry name" value="THERMOSPERMINE SYNTHASE ACAULIS5"/>
    <property type="match status" value="1"/>
</dbReference>
<dbReference type="SUPFAM" id="SSF53335">
    <property type="entry name" value="S-adenosyl-L-methionine-dependent methyltransferases"/>
    <property type="match status" value="1"/>
</dbReference>
<organism evidence="2 3">
    <name type="scientific">Stackebrandtia endophytica</name>
    <dbReference type="NCBI Taxonomy" id="1496996"/>
    <lineage>
        <taxon>Bacteria</taxon>
        <taxon>Bacillati</taxon>
        <taxon>Actinomycetota</taxon>
        <taxon>Actinomycetes</taxon>
        <taxon>Glycomycetales</taxon>
        <taxon>Glycomycetaceae</taxon>
        <taxon>Stackebrandtia</taxon>
    </lineage>
</organism>
<gene>
    <name evidence="2" type="ORF">FB566_4339</name>
</gene>
<sequence length="267" mass="28455">MDVRIEPLPGMPGHVVLAVDDTTQTTLDLNDPSHLVDEYTGHIAYLLDAIGTPGEPLRVLHLGAGGLALARYVAATRPRSYQQAVELSREVIDVVRRDAPLAKGVRVKIRNGDAREELSRAPDECYRVIIADLFHGPVVPPHVTTVEFLSEAARVLTANGHLAVNVCDGGNLRFARGMAAAVGEVFTDAAALLEPGIQKGRRFGNVVLFGAKSQLPIDDIGRRAAGASFPSRVLHGRDFARFLGGIPAATDATATPSPTPPVGRLSW</sequence>
<evidence type="ECO:0000256" key="1">
    <source>
        <dbReference type="ARBA" id="ARBA00023115"/>
    </source>
</evidence>
<protein>
    <submittedName>
        <fullName evidence="2">Spermidine synthase</fullName>
    </submittedName>
</protein>
<name>A0A543B1P9_9ACTN</name>
<dbReference type="InParanoid" id="A0A543B1P9"/>
<comment type="caution">
    <text evidence="2">The sequence shown here is derived from an EMBL/GenBank/DDBJ whole genome shotgun (WGS) entry which is preliminary data.</text>
</comment>
<dbReference type="CDD" id="cd02440">
    <property type="entry name" value="AdoMet_MTases"/>
    <property type="match status" value="1"/>
</dbReference>
<accession>A0A543B1P9</accession>
<dbReference type="NCBIfam" id="NF037959">
    <property type="entry name" value="MFS_SpdSyn"/>
    <property type="match status" value="1"/>
</dbReference>
<dbReference type="PANTHER" id="PTHR43317">
    <property type="entry name" value="THERMOSPERMINE SYNTHASE ACAULIS5"/>
    <property type="match status" value="1"/>
</dbReference>
<proteinExistence type="predicted"/>
<dbReference type="Gene3D" id="3.40.50.150">
    <property type="entry name" value="Vaccinia Virus protein VP39"/>
    <property type="match status" value="1"/>
</dbReference>
<dbReference type="Proteomes" id="UP000317043">
    <property type="component" value="Unassembled WGS sequence"/>
</dbReference>
<dbReference type="RefSeq" id="WP_142043530.1">
    <property type="nucleotide sequence ID" value="NZ_JBHTGS010000003.1"/>
</dbReference>
<evidence type="ECO:0000313" key="2">
    <source>
        <dbReference type="EMBL" id="TQL78747.1"/>
    </source>
</evidence>
<dbReference type="EMBL" id="VFOW01000001">
    <property type="protein sequence ID" value="TQL78747.1"/>
    <property type="molecule type" value="Genomic_DNA"/>
</dbReference>
<dbReference type="InterPro" id="IPR029063">
    <property type="entry name" value="SAM-dependent_MTases_sf"/>
</dbReference>
<evidence type="ECO:0000313" key="3">
    <source>
        <dbReference type="Proteomes" id="UP000317043"/>
    </source>
</evidence>
<dbReference type="GO" id="GO:0006596">
    <property type="term" value="P:polyamine biosynthetic process"/>
    <property type="evidence" value="ECO:0007669"/>
    <property type="project" value="UniProtKB-KW"/>
</dbReference>